<name>A0ABT1C9T5_9HYPH</name>
<dbReference type="EMBL" id="JAMXQS010000008">
    <property type="protein sequence ID" value="MCO6051600.1"/>
    <property type="molecule type" value="Genomic_DNA"/>
</dbReference>
<organism evidence="3 4">
    <name type="scientific">Mesorhizobium liriopis</name>
    <dbReference type="NCBI Taxonomy" id="2953882"/>
    <lineage>
        <taxon>Bacteria</taxon>
        <taxon>Pseudomonadati</taxon>
        <taxon>Pseudomonadota</taxon>
        <taxon>Alphaproteobacteria</taxon>
        <taxon>Hyphomicrobiales</taxon>
        <taxon>Phyllobacteriaceae</taxon>
        <taxon>Mesorhizobium</taxon>
    </lineage>
</organism>
<evidence type="ECO:0000256" key="1">
    <source>
        <dbReference type="SAM" id="SignalP"/>
    </source>
</evidence>
<reference evidence="3 4" key="1">
    <citation type="submission" date="2022-06" db="EMBL/GenBank/DDBJ databases">
        <title>Mesorhizobium sp. strain RP14 Genome sequencing and assembly.</title>
        <authorList>
            <person name="Kim I."/>
        </authorList>
    </citation>
    <scope>NUCLEOTIDE SEQUENCE [LARGE SCALE GENOMIC DNA]</scope>
    <source>
        <strain evidence="4">RP14(2022)</strain>
    </source>
</reference>
<dbReference type="Pfam" id="PF13488">
    <property type="entry name" value="Gly-zipper_Omp"/>
    <property type="match status" value="1"/>
</dbReference>
<proteinExistence type="predicted"/>
<keyword evidence="4" id="KW-1185">Reference proteome</keyword>
<evidence type="ECO:0000313" key="3">
    <source>
        <dbReference type="EMBL" id="MCO6051600.1"/>
    </source>
</evidence>
<feature type="signal peptide" evidence="1">
    <location>
        <begin position="1"/>
        <end position="22"/>
    </location>
</feature>
<dbReference type="InterPro" id="IPR039567">
    <property type="entry name" value="Gly-zipper"/>
</dbReference>
<feature type="chain" id="PRO_5045446090" evidence="1">
    <location>
        <begin position="23"/>
        <end position="83"/>
    </location>
</feature>
<accession>A0ABT1C9T5</accession>
<keyword evidence="1" id="KW-0732">Signal</keyword>
<protein>
    <submittedName>
        <fullName evidence="3">Glycine zipper domain-containing protein</fullName>
    </submittedName>
</protein>
<gene>
    <name evidence="3" type="ORF">NGM99_17580</name>
</gene>
<feature type="domain" description="Glycine zipper" evidence="2">
    <location>
        <begin position="26"/>
        <end position="65"/>
    </location>
</feature>
<sequence length="83" mass="8128">MKKFMLALGLVTTLGVTGCTTAEKTATAGAVGGAVIGGIAGDTTGALIGAGAGAVGGYLIGKAADPGYCRYRDRRGNVYTARC</sequence>
<comment type="caution">
    <text evidence="3">The sequence shown here is derived from an EMBL/GenBank/DDBJ whole genome shotgun (WGS) entry which is preliminary data.</text>
</comment>
<dbReference type="Proteomes" id="UP001205906">
    <property type="component" value="Unassembled WGS sequence"/>
</dbReference>
<dbReference type="RefSeq" id="WP_252821313.1">
    <property type="nucleotide sequence ID" value="NZ_JAMXQS010000008.1"/>
</dbReference>
<evidence type="ECO:0000259" key="2">
    <source>
        <dbReference type="Pfam" id="PF13488"/>
    </source>
</evidence>
<evidence type="ECO:0000313" key="4">
    <source>
        <dbReference type="Proteomes" id="UP001205906"/>
    </source>
</evidence>
<dbReference type="PROSITE" id="PS51257">
    <property type="entry name" value="PROKAR_LIPOPROTEIN"/>
    <property type="match status" value="1"/>
</dbReference>